<comment type="similarity">
    <text evidence="9">Belongs to the GSP H family.</text>
</comment>
<evidence type="ECO:0000256" key="10">
    <source>
        <dbReference type="ARBA" id="ARBA00030775"/>
    </source>
</evidence>
<gene>
    <name evidence="14" type="primary">tppE</name>
    <name evidence="13" type="ORF">LCR_14315</name>
    <name evidence="14" type="ORF">V1482_14555</name>
</gene>
<evidence type="ECO:0000313" key="14">
    <source>
        <dbReference type="EMBL" id="MEL3920627.1"/>
    </source>
</evidence>
<keyword evidence="5" id="KW-0997">Cell inner membrane</keyword>
<evidence type="ECO:0000256" key="7">
    <source>
        <dbReference type="ARBA" id="ARBA00022989"/>
    </source>
</evidence>
<dbReference type="Proteomes" id="UP001491613">
    <property type="component" value="Unassembled WGS sequence"/>
</dbReference>
<dbReference type="EMBL" id="JMGO02000004">
    <property type="protein sequence ID" value="KXU80264.1"/>
    <property type="molecule type" value="Genomic_DNA"/>
</dbReference>
<reference evidence="13 15" key="1">
    <citation type="submission" date="2016-02" db="EMBL/GenBank/DDBJ databases">
        <title>Draft genome sequence of Aeromonas trota strain 1999lcr isolated from cerebrospinal fluid (CSF).</title>
        <authorList>
            <person name="Dallagassa C.B."/>
            <person name="Prediger K.C."/>
            <person name="Weiss V.A."/>
            <person name="Assis F.E."/>
            <person name="Baura V."/>
            <person name="Cruz L.M."/>
            <person name="Souza E.M."/>
            <person name="Pedrosa F.O."/>
            <person name="Fadel-Picheth C.M."/>
        </authorList>
    </citation>
    <scope>NUCLEOTIDE SEQUENCE [LARGE SCALE GENOMIC DNA]</scope>
    <source>
        <strain evidence="13 15">1999lcr</strain>
    </source>
</reference>
<evidence type="ECO:0000256" key="11">
    <source>
        <dbReference type="SAM" id="Phobius"/>
    </source>
</evidence>
<keyword evidence="4" id="KW-0488">Methylation</keyword>
<dbReference type="GO" id="GO:0015627">
    <property type="term" value="C:type II protein secretion system complex"/>
    <property type="evidence" value="ECO:0007669"/>
    <property type="project" value="InterPro"/>
</dbReference>
<keyword evidence="7 11" id="KW-1133">Transmembrane helix</keyword>
<evidence type="ECO:0000256" key="6">
    <source>
        <dbReference type="ARBA" id="ARBA00022692"/>
    </source>
</evidence>
<dbReference type="NCBIfam" id="TIGR02532">
    <property type="entry name" value="IV_pilin_GFxxxE"/>
    <property type="match status" value="1"/>
</dbReference>
<dbReference type="OrthoDB" id="5739745at2"/>
<feature type="domain" description="General secretion pathway GspH" evidence="12">
    <location>
        <begin position="42"/>
        <end position="157"/>
    </location>
</feature>
<name>A0A175VHR5_AEREN</name>
<dbReference type="PROSITE" id="PS00409">
    <property type="entry name" value="PROKAR_NTER_METHYL"/>
    <property type="match status" value="1"/>
</dbReference>
<evidence type="ECO:0000256" key="9">
    <source>
        <dbReference type="ARBA" id="ARBA00025772"/>
    </source>
</evidence>
<keyword evidence="8 11" id="KW-0472">Membrane</keyword>
<comment type="subcellular location">
    <subcellularLocation>
        <location evidence="1">Cell inner membrane</location>
        <topology evidence="1">Single-pass membrane protein</topology>
    </subcellularLocation>
</comment>
<dbReference type="RefSeq" id="WP_042025851.1">
    <property type="nucleotide sequence ID" value="NZ_CDCG01000016.1"/>
</dbReference>
<dbReference type="InterPro" id="IPR018247">
    <property type="entry name" value="EF_Hand_1_Ca_BS"/>
</dbReference>
<sequence>MFLRSGFSLVELMVTIALVSLLLTLGVPSFNSLLRSMTLNTQANNFVAAINLARSEAIRRNAAVTLSASAENLTQHHWEAGWQIWVDGNGNGRLDNGELLRGFPDMETGTLSSNTSLLRFSGDGFLDGRSQASQVFTLRPEGCRNEAARDITITAAGRPSIAEVRCP</sequence>
<keyword evidence="6 11" id="KW-0812">Transmembrane</keyword>
<evidence type="ECO:0000256" key="5">
    <source>
        <dbReference type="ARBA" id="ARBA00022519"/>
    </source>
</evidence>
<dbReference type="GO" id="GO:0005886">
    <property type="term" value="C:plasma membrane"/>
    <property type="evidence" value="ECO:0007669"/>
    <property type="project" value="UniProtKB-SubCell"/>
</dbReference>
<keyword evidence="3" id="KW-1003">Cell membrane</keyword>
<dbReference type="InterPro" id="IPR022346">
    <property type="entry name" value="T2SS_GspH"/>
</dbReference>
<protein>
    <recommendedName>
        <fullName evidence="2">Type II secretion system protein H</fullName>
    </recommendedName>
    <alternativeName>
        <fullName evidence="10">General secretion pathway protein H</fullName>
    </alternativeName>
</protein>
<dbReference type="SUPFAM" id="SSF54523">
    <property type="entry name" value="Pili subunits"/>
    <property type="match status" value="1"/>
</dbReference>
<dbReference type="EMBL" id="JAZDDP010000007">
    <property type="protein sequence ID" value="MEL3920627.1"/>
    <property type="molecule type" value="Genomic_DNA"/>
</dbReference>
<dbReference type="Pfam" id="PF12019">
    <property type="entry name" value="GspH"/>
    <property type="match status" value="1"/>
</dbReference>
<reference evidence="14 16" key="2">
    <citation type="submission" date="2024-01" db="EMBL/GenBank/DDBJ databases">
        <title>Horizontal gene transfer in Aeromonas trota.</title>
        <authorList>
            <person name="Otero Olarra J.E."/>
            <person name="Perez Valdespino A."/>
        </authorList>
    </citation>
    <scope>NUCLEOTIDE SEQUENCE [LARGE SCALE GENOMIC DNA]</scope>
    <source>
        <strain evidence="14 16">9.1</strain>
    </source>
</reference>
<dbReference type="STRING" id="29489.VL01_01670"/>
<keyword evidence="16" id="KW-1185">Reference proteome</keyword>
<evidence type="ECO:0000256" key="4">
    <source>
        <dbReference type="ARBA" id="ARBA00022481"/>
    </source>
</evidence>
<proteinExistence type="inferred from homology"/>
<evidence type="ECO:0000313" key="13">
    <source>
        <dbReference type="EMBL" id="KXU80264.1"/>
    </source>
</evidence>
<evidence type="ECO:0000313" key="16">
    <source>
        <dbReference type="Proteomes" id="UP001491613"/>
    </source>
</evidence>
<feature type="transmembrane region" description="Helical" evidence="11">
    <location>
        <begin position="6"/>
        <end position="27"/>
    </location>
</feature>
<organism evidence="13 15">
    <name type="scientific">Aeromonas enteropelogenes</name>
    <name type="common">Aeromonas trota</name>
    <dbReference type="NCBI Taxonomy" id="29489"/>
    <lineage>
        <taxon>Bacteria</taxon>
        <taxon>Pseudomonadati</taxon>
        <taxon>Pseudomonadota</taxon>
        <taxon>Gammaproteobacteria</taxon>
        <taxon>Aeromonadales</taxon>
        <taxon>Aeromonadaceae</taxon>
        <taxon>Aeromonas</taxon>
    </lineage>
</organism>
<comment type="caution">
    <text evidence="13">The sequence shown here is derived from an EMBL/GenBank/DDBJ whole genome shotgun (WGS) entry which is preliminary data.</text>
</comment>
<dbReference type="PROSITE" id="PS00018">
    <property type="entry name" value="EF_HAND_1"/>
    <property type="match status" value="1"/>
</dbReference>
<dbReference type="Gene3D" id="3.55.40.10">
    <property type="entry name" value="minor pseudopilin epsh domain"/>
    <property type="match status" value="1"/>
</dbReference>
<dbReference type="GO" id="GO:0015628">
    <property type="term" value="P:protein secretion by the type II secretion system"/>
    <property type="evidence" value="ECO:0007669"/>
    <property type="project" value="InterPro"/>
</dbReference>
<dbReference type="InterPro" id="IPR045584">
    <property type="entry name" value="Pilin-like"/>
</dbReference>
<evidence type="ECO:0000259" key="12">
    <source>
        <dbReference type="Pfam" id="PF12019"/>
    </source>
</evidence>
<evidence type="ECO:0000256" key="8">
    <source>
        <dbReference type="ARBA" id="ARBA00023136"/>
    </source>
</evidence>
<dbReference type="AlphaFoldDB" id="A0A175VHR5"/>
<dbReference type="InterPro" id="IPR012902">
    <property type="entry name" value="N_methyl_site"/>
</dbReference>
<evidence type="ECO:0000313" key="15">
    <source>
        <dbReference type="Proteomes" id="UP000078435"/>
    </source>
</evidence>
<dbReference type="Pfam" id="PF07963">
    <property type="entry name" value="N_methyl"/>
    <property type="match status" value="1"/>
</dbReference>
<evidence type="ECO:0000256" key="2">
    <source>
        <dbReference type="ARBA" id="ARBA00021549"/>
    </source>
</evidence>
<accession>A0A175VHR5</accession>
<evidence type="ECO:0000256" key="1">
    <source>
        <dbReference type="ARBA" id="ARBA00004377"/>
    </source>
</evidence>
<dbReference type="Proteomes" id="UP000078435">
    <property type="component" value="Unassembled WGS sequence"/>
</dbReference>
<evidence type="ECO:0000256" key="3">
    <source>
        <dbReference type="ARBA" id="ARBA00022475"/>
    </source>
</evidence>